<dbReference type="SUPFAM" id="SSF55729">
    <property type="entry name" value="Acyl-CoA N-acyltransferases (Nat)"/>
    <property type="match status" value="1"/>
</dbReference>
<feature type="domain" description="N-acetyltransferase" evidence="1">
    <location>
        <begin position="98"/>
        <end position="246"/>
    </location>
</feature>
<dbReference type="Proteomes" id="UP001190700">
    <property type="component" value="Unassembled WGS sequence"/>
</dbReference>
<dbReference type="GO" id="GO:0008080">
    <property type="term" value="F:N-acetyltransferase activity"/>
    <property type="evidence" value="ECO:0007669"/>
    <property type="project" value="TreeGrafter"/>
</dbReference>
<dbReference type="GO" id="GO:0009507">
    <property type="term" value="C:chloroplast"/>
    <property type="evidence" value="ECO:0007669"/>
    <property type="project" value="TreeGrafter"/>
</dbReference>
<evidence type="ECO:0000259" key="1">
    <source>
        <dbReference type="PROSITE" id="PS51186"/>
    </source>
</evidence>
<dbReference type="Gene3D" id="3.40.630.30">
    <property type="match status" value="1"/>
</dbReference>
<dbReference type="InterPro" id="IPR000182">
    <property type="entry name" value="GNAT_dom"/>
</dbReference>
<name>A0AAE0GIA0_9CHLO</name>
<gene>
    <name evidence="2" type="ORF">CYMTET_13375</name>
</gene>
<keyword evidence="3" id="KW-1185">Reference proteome</keyword>
<comment type="caution">
    <text evidence="2">The sequence shown here is derived from an EMBL/GenBank/DDBJ whole genome shotgun (WGS) entry which is preliminary data.</text>
</comment>
<dbReference type="AlphaFoldDB" id="A0AAE0GIA0"/>
<dbReference type="CDD" id="cd04301">
    <property type="entry name" value="NAT_SF"/>
    <property type="match status" value="1"/>
</dbReference>
<dbReference type="EMBL" id="LGRX02005318">
    <property type="protein sequence ID" value="KAK3278699.1"/>
    <property type="molecule type" value="Genomic_DNA"/>
</dbReference>
<evidence type="ECO:0000313" key="2">
    <source>
        <dbReference type="EMBL" id="KAK3278699.1"/>
    </source>
</evidence>
<accession>A0AAE0GIA0</accession>
<organism evidence="2 3">
    <name type="scientific">Cymbomonas tetramitiformis</name>
    <dbReference type="NCBI Taxonomy" id="36881"/>
    <lineage>
        <taxon>Eukaryota</taxon>
        <taxon>Viridiplantae</taxon>
        <taxon>Chlorophyta</taxon>
        <taxon>Pyramimonadophyceae</taxon>
        <taxon>Pyramimonadales</taxon>
        <taxon>Pyramimonadaceae</taxon>
        <taxon>Cymbomonas</taxon>
    </lineage>
</organism>
<dbReference type="Pfam" id="PF00583">
    <property type="entry name" value="Acetyltransf_1"/>
    <property type="match status" value="1"/>
</dbReference>
<dbReference type="InterPro" id="IPR016181">
    <property type="entry name" value="Acyl_CoA_acyltransferase"/>
</dbReference>
<evidence type="ECO:0000313" key="3">
    <source>
        <dbReference type="Proteomes" id="UP001190700"/>
    </source>
</evidence>
<proteinExistence type="predicted"/>
<dbReference type="PANTHER" id="PTHR47443:SF3">
    <property type="entry name" value="GCN5-RELATED N-ACETYLTRANSFERASE 4, CHLOROPLASTIC"/>
    <property type="match status" value="1"/>
</dbReference>
<sequence length="255" mass="28083">MLDQSQVVVRESEYKDDWQVADCHCNAFVGETLQNKLSVTRWPLRAARVLRSHSLRSKNDKRTPSSYAPSCANRQACFIASHASFAEKGEEPPAFMLAVVRAASRATAGDTASEAGETTPEGDFAAVAGVISVDTMTEFLPEREGGVPSSSWGKRRYHRRKIAYVSDVAVQPGARRLGIASVLLKKAEATAASWGCRCVALHVDEANEGAFNMYKQAGYRKVAYEKGAHDFLPRRRSSLMMIKRLSQHMSNAQVE</sequence>
<dbReference type="PANTHER" id="PTHR47443">
    <property type="entry name" value="ACYL-COA N-ACYLTRANSFERASES (NAT) SUPERFAMILY PROTEIN"/>
    <property type="match status" value="1"/>
</dbReference>
<reference evidence="2 3" key="1">
    <citation type="journal article" date="2015" name="Genome Biol. Evol.">
        <title>Comparative Genomics of a Bacterivorous Green Alga Reveals Evolutionary Causalities and Consequences of Phago-Mixotrophic Mode of Nutrition.</title>
        <authorList>
            <person name="Burns J.A."/>
            <person name="Paasch A."/>
            <person name="Narechania A."/>
            <person name="Kim E."/>
        </authorList>
    </citation>
    <scope>NUCLEOTIDE SEQUENCE [LARGE SCALE GENOMIC DNA]</scope>
    <source>
        <strain evidence="2 3">PLY_AMNH</strain>
    </source>
</reference>
<protein>
    <recommendedName>
        <fullName evidence="1">N-acetyltransferase domain-containing protein</fullName>
    </recommendedName>
</protein>
<dbReference type="PROSITE" id="PS51186">
    <property type="entry name" value="GNAT"/>
    <property type="match status" value="1"/>
</dbReference>